<dbReference type="RefSeq" id="WP_204468858.1">
    <property type="nucleotide sequence ID" value="NZ_JACLYU010000009.1"/>
</dbReference>
<organism evidence="3 4">
    <name type="scientific">Bifidobacterium pullorum subsp. saeculare</name>
    <dbReference type="NCBI Taxonomy" id="78257"/>
    <lineage>
        <taxon>Bacteria</taxon>
        <taxon>Bacillati</taxon>
        <taxon>Actinomycetota</taxon>
        <taxon>Actinomycetes</taxon>
        <taxon>Bifidobacteriales</taxon>
        <taxon>Bifidobacteriaceae</taxon>
        <taxon>Bifidobacterium</taxon>
    </lineage>
</organism>
<dbReference type="EMBL" id="JACLYU010000009">
    <property type="protein sequence ID" value="MBM6699822.1"/>
    <property type="molecule type" value="Genomic_DNA"/>
</dbReference>
<proteinExistence type="predicted"/>
<keyword evidence="2" id="KW-0812">Transmembrane</keyword>
<evidence type="ECO:0000313" key="4">
    <source>
        <dbReference type="Proteomes" id="UP000718821"/>
    </source>
</evidence>
<reference evidence="3" key="2">
    <citation type="journal article" date="2021" name="Sci. Rep.">
        <title>The distribution of antibiotic resistance genes in chicken gut microbiota commensals.</title>
        <authorList>
            <person name="Juricova H."/>
            <person name="Matiasovicova J."/>
            <person name="Kubasova T."/>
            <person name="Cejkova D."/>
            <person name="Rychlik I."/>
        </authorList>
    </citation>
    <scope>NUCLEOTIDE SEQUENCE</scope>
    <source>
        <strain evidence="3">An836</strain>
    </source>
</reference>
<reference evidence="3" key="1">
    <citation type="submission" date="2020-08" db="EMBL/GenBank/DDBJ databases">
        <authorList>
            <person name="Cejkova D."/>
            <person name="Kubasova T."/>
            <person name="Jahodarova E."/>
            <person name="Rychlik I."/>
        </authorList>
    </citation>
    <scope>NUCLEOTIDE SEQUENCE</scope>
    <source>
        <strain evidence="3">An836</strain>
    </source>
</reference>
<evidence type="ECO:0000256" key="1">
    <source>
        <dbReference type="SAM" id="MobiDB-lite"/>
    </source>
</evidence>
<accession>A0A938X052</accession>
<evidence type="ECO:0000256" key="2">
    <source>
        <dbReference type="SAM" id="Phobius"/>
    </source>
</evidence>
<sequence length="332" mass="34985">MPVPEQSVADQPEPPHGKRTRTIVLVVVAVVAALAIAAAGVGIWWFTSHRGAAPASDGVVATHAGKDAGKASAKDGAGAEKEGGKERKAACVAVPDAELGSVDRSGENLIGAFTFTSNCEDGDAAYAAKDVQVTVKDGDVVAAAVFDFSKHPIAFQDGEAIVKLAFNASQHWRPSSQIDADDAEVVVQGRQTPQSQPAAGAAGALGGADIAKNSAERYAQTALQWQTSHDSSKASDFYSTYTTQLSSKKFGMQVEGKTWGYADIYRQFLTCKSKHPNALLVWSGDWPTYTKTNTGDYYVILSGEPFDTTEAANGWCSANGYTSNDCLPVDLQ</sequence>
<dbReference type="Proteomes" id="UP000718821">
    <property type="component" value="Unassembled WGS sequence"/>
</dbReference>
<keyword evidence="2" id="KW-0472">Membrane</keyword>
<comment type="caution">
    <text evidence="3">The sequence shown here is derived from an EMBL/GenBank/DDBJ whole genome shotgun (WGS) entry which is preliminary data.</text>
</comment>
<feature type="transmembrane region" description="Helical" evidence="2">
    <location>
        <begin position="23"/>
        <end position="46"/>
    </location>
</feature>
<evidence type="ECO:0000313" key="3">
    <source>
        <dbReference type="EMBL" id="MBM6699822.1"/>
    </source>
</evidence>
<name>A0A938X052_9BIFI</name>
<keyword evidence="2" id="KW-1133">Transmembrane helix</keyword>
<gene>
    <name evidence="3" type="ORF">H7U32_05730</name>
</gene>
<keyword evidence="4" id="KW-1185">Reference proteome</keyword>
<feature type="region of interest" description="Disordered" evidence="1">
    <location>
        <begin position="66"/>
        <end position="85"/>
    </location>
</feature>
<dbReference type="AlphaFoldDB" id="A0A938X052"/>
<protein>
    <submittedName>
        <fullName evidence="3">Uncharacterized protein</fullName>
    </submittedName>
</protein>